<proteinExistence type="predicted"/>
<dbReference type="RefSeq" id="WP_177320981.1">
    <property type="nucleotide sequence ID" value="NZ_FOYL01000023.1"/>
</dbReference>
<dbReference type="SMART" id="SM00421">
    <property type="entry name" value="HTH_LUXR"/>
    <property type="match status" value="1"/>
</dbReference>
<evidence type="ECO:0000259" key="4">
    <source>
        <dbReference type="PROSITE" id="PS50043"/>
    </source>
</evidence>
<dbReference type="InterPro" id="IPR039420">
    <property type="entry name" value="WalR-like"/>
</dbReference>
<gene>
    <name evidence="5" type="ORF">SAMN04488564_12312</name>
</gene>
<dbReference type="STRING" id="84724.SAMN04488564_12312"/>
<evidence type="ECO:0000313" key="5">
    <source>
        <dbReference type="EMBL" id="SFR29897.1"/>
    </source>
</evidence>
<keyword evidence="3" id="KW-0804">Transcription</keyword>
<organism evidence="5 6">
    <name type="scientific">Lentzea waywayandensis</name>
    <dbReference type="NCBI Taxonomy" id="84724"/>
    <lineage>
        <taxon>Bacteria</taxon>
        <taxon>Bacillati</taxon>
        <taxon>Actinomycetota</taxon>
        <taxon>Actinomycetes</taxon>
        <taxon>Pseudonocardiales</taxon>
        <taxon>Pseudonocardiaceae</taxon>
        <taxon>Lentzea</taxon>
    </lineage>
</organism>
<feature type="domain" description="HTH luxR-type" evidence="4">
    <location>
        <begin position="159"/>
        <end position="224"/>
    </location>
</feature>
<keyword evidence="2 5" id="KW-0238">DNA-binding</keyword>
<dbReference type="Gene3D" id="3.40.50.2300">
    <property type="match status" value="1"/>
</dbReference>
<dbReference type="GO" id="GO:0003677">
    <property type="term" value="F:DNA binding"/>
    <property type="evidence" value="ECO:0007669"/>
    <property type="project" value="UniProtKB-KW"/>
</dbReference>
<dbReference type="SUPFAM" id="SSF46894">
    <property type="entry name" value="C-terminal effector domain of the bipartite response regulators"/>
    <property type="match status" value="1"/>
</dbReference>
<evidence type="ECO:0000256" key="1">
    <source>
        <dbReference type="ARBA" id="ARBA00023015"/>
    </source>
</evidence>
<dbReference type="EMBL" id="FOYL01000023">
    <property type="protein sequence ID" value="SFR29897.1"/>
    <property type="molecule type" value="Genomic_DNA"/>
</dbReference>
<dbReference type="AlphaFoldDB" id="A0A1I6FJB0"/>
<dbReference type="InterPro" id="IPR000792">
    <property type="entry name" value="Tscrpt_reg_LuxR_C"/>
</dbReference>
<dbReference type="PANTHER" id="PTHR43214:SF24">
    <property type="entry name" value="TRANSCRIPTIONAL REGULATORY PROTEIN NARL-RELATED"/>
    <property type="match status" value="1"/>
</dbReference>
<dbReference type="PANTHER" id="PTHR43214">
    <property type="entry name" value="TWO-COMPONENT RESPONSE REGULATOR"/>
    <property type="match status" value="1"/>
</dbReference>
<dbReference type="CDD" id="cd06170">
    <property type="entry name" value="LuxR_C_like"/>
    <property type="match status" value="1"/>
</dbReference>
<evidence type="ECO:0000313" key="6">
    <source>
        <dbReference type="Proteomes" id="UP000198583"/>
    </source>
</evidence>
<dbReference type="Proteomes" id="UP000198583">
    <property type="component" value="Unassembled WGS sequence"/>
</dbReference>
<dbReference type="GO" id="GO:0006355">
    <property type="term" value="P:regulation of DNA-templated transcription"/>
    <property type="evidence" value="ECO:0007669"/>
    <property type="project" value="InterPro"/>
</dbReference>
<keyword evidence="6" id="KW-1185">Reference proteome</keyword>
<dbReference type="PRINTS" id="PR00038">
    <property type="entry name" value="HTHLUXR"/>
</dbReference>
<evidence type="ECO:0000256" key="3">
    <source>
        <dbReference type="ARBA" id="ARBA00023163"/>
    </source>
</evidence>
<dbReference type="Pfam" id="PF00196">
    <property type="entry name" value="GerE"/>
    <property type="match status" value="1"/>
</dbReference>
<keyword evidence="1" id="KW-0805">Transcription regulation</keyword>
<reference evidence="6" key="1">
    <citation type="submission" date="2016-10" db="EMBL/GenBank/DDBJ databases">
        <authorList>
            <person name="Varghese N."/>
            <person name="Submissions S."/>
        </authorList>
    </citation>
    <scope>NUCLEOTIDE SEQUENCE [LARGE SCALE GENOMIC DNA]</scope>
    <source>
        <strain evidence="6">DSM 44232</strain>
    </source>
</reference>
<protein>
    <submittedName>
        <fullName evidence="5">DNA-binding response regulator, NarL/FixJ family, contains REC and HTH domains</fullName>
    </submittedName>
</protein>
<name>A0A1I6FJB0_9PSEU</name>
<accession>A0A1I6FJB0</accession>
<dbReference type="InterPro" id="IPR016032">
    <property type="entry name" value="Sig_transdc_resp-reg_C-effctor"/>
</dbReference>
<dbReference type="PROSITE" id="PS50043">
    <property type="entry name" value="HTH_LUXR_2"/>
    <property type="match status" value="1"/>
</dbReference>
<sequence>MNIPKIVEARPGSAAADSQISVGWLTNAPEVAGGLLYALQASPDLNVLGEQERHRCDVVLAIADTVDDDFIDALVAAFEATTNPAQRIVLVSGPLQRRHLPRLFRAGVVGMLAHHEAGPRRIARAIYACHNGQSMISAQLTRWLLDEIRFVQQDLLASQNLAPGGLTTREVEVLKYIAQGHETAEVAAKLSYSERTIKKILQDVLVRLHLHNRAHAVSYAMRVGAI</sequence>
<evidence type="ECO:0000256" key="2">
    <source>
        <dbReference type="ARBA" id="ARBA00023125"/>
    </source>
</evidence>